<comment type="caution">
    <text evidence="2">The sequence shown here is derived from an EMBL/GenBank/DDBJ whole genome shotgun (WGS) entry which is preliminary data.</text>
</comment>
<dbReference type="InterPro" id="IPR021074">
    <property type="entry name" value="Formate_DH_dsu"/>
</dbReference>
<evidence type="ECO:0000256" key="1">
    <source>
        <dbReference type="SAM" id="MobiDB-lite"/>
    </source>
</evidence>
<organism evidence="2 3">
    <name type="scientific">Sphingobium xenophagum</name>
    <dbReference type="NCBI Taxonomy" id="121428"/>
    <lineage>
        <taxon>Bacteria</taxon>
        <taxon>Pseudomonadati</taxon>
        <taxon>Pseudomonadota</taxon>
        <taxon>Alphaproteobacteria</taxon>
        <taxon>Sphingomonadales</taxon>
        <taxon>Sphingomonadaceae</taxon>
        <taxon>Sphingobium</taxon>
    </lineage>
</organism>
<reference evidence="2 3" key="1">
    <citation type="submission" date="2023-07" db="EMBL/GenBank/DDBJ databases">
        <title>Sorghum-associated microbial communities from plants grown in Nebraska, USA.</title>
        <authorList>
            <person name="Schachtman D."/>
        </authorList>
    </citation>
    <scope>NUCLEOTIDE SEQUENCE [LARGE SCALE GENOMIC DNA]</scope>
    <source>
        <strain evidence="2 3">4256</strain>
    </source>
</reference>
<proteinExistence type="predicted"/>
<name>A0ABU1WVR4_SPHXE</name>
<dbReference type="EMBL" id="JAVDWV010000001">
    <property type="protein sequence ID" value="MDR7153396.1"/>
    <property type="molecule type" value="Genomic_DNA"/>
</dbReference>
<feature type="region of interest" description="Disordered" evidence="1">
    <location>
        <begin position="79"/>
        <end position="101"/>
    </location>
</feature>
<gene>
    <name evidence="2" type="ORF">J2W40_000190</name>
</gene>
<keyword evidence="2" id="KW-0560">Oxidoreductase</keyword>
<keyword evidence="3" id="KW-1185">Reference proteome</keyword>
<evidence type="ECO:0000313" key="3">
    <source>
        <dbReference type="Proteomes" id="UP001267638"/>
    </source>
</evidence>
<accession>A0ABU1WVR4</accession>
<dbReference type="Proteomes" id="UP001267638">
    <property type="component" value="Unassembled WGS sequence"/>
</dbReference>
<sequence>MSDEPQIMSTADRLVYMAHQIARNLATMGEAKATETLAEHLASFWDPRMKERIIAMAGEQPDRFSPVVAAAVARLAGGRPVPQDQATPFNAVDEAGHCDAG</sequence>
<dbReference type="Pfam" id="PF11390">
    <property type="entry name" value="FdsD"/>
    <property type="match status" value="1"/>
</dbReference>
<dbReference type="EC" id="1.17.1.9" evidence="2"/>
<evidence type="ECO:0000313" key="2">
    <source>
        <dbReference type="EMBL" id="MDR7153396.1"/>
    </source>
</evidence>
<protein>
    <submittedName>
        <fullName evidence="2">Formate dehydrogenase subunit delta</fullName>
        <ecNumber evidence="2">1.17.1.9</ecNumber>
    </submittedName>
</protein>
<dbReference type="GO" id="GO:0008863">
    <property type="term" value="F:formate dehydrogenase (NAD+) activity"/>
    <property type="evidence" value="ECO:0007669"/>
    <property type="project" value="UniProtKB-EC"/>
</dbReference>
<dbReference type="RefSeq" id="WP_310221218.1">
    <property type="nucleotide sequence ID" value="NZ_JAVDWV010000001.1"/>
</dbReference>